<reference evidence="8" key="2">
    <citation type="journal article" date="2023" name="IMA Fungus">
        <title>Comparative genomic study of the Penicillium genus elucidates a diverse pangenome and 15 lateral gene transfer events.</title>
        <authorList>
            <person name="Petersen C."/>
            <person name="Sorensen T."/>
            <person name="Nielsen M.R."/>
            <person name="Sondergaard T.E."/>
            <person name="Sorensen J.L."/>
            <person name="Fitzpatrick D.A."/>
            <person name="Frisvad J.C."/>
            <person name="Nielsen K.L."/>
        </authorList>
    </citation>
    <scope>NUCLEOTIDE SEQUENCE</scope>
    <source>
        <strain evidence="8">IBT 22155</strain>
    </source>
</reference>
<dbReference type="PANTHER" id="PTHR21011">
    <property type="entry name" value="MITOCHONDRIAL 28S RIBOSOMAL PROTEIN S6"/>
    <property type="match status" value="1"/>
</dbReference>
<dbReference type="Gene3D" id="3.30.70.60">
    <property type="match status" value="1"/>
</dbReference>
<dbReference type="InterPro" id="IPR000529">
    <property type="entry name" value="Ribosomal_bS6"/>
</dbReference>
<dbReference type="OrthoDB" id="10259681at2759"/>
<evidence type="ECO:0000256" key="7">
    <source>
        <dbReference type="ARBA" id="ARBA00037226"/>
    </source>
</evidence>
<organism evidence="8 9">
    <name type="scientific">Penicillium bovifimosum</name>
    <dbReference type="NCBI Taxonomy" id="126998"/>
    <lineage>
        <taxon>Eukaryota</taxon>
        <taxon>Fungi</taxon>
        <taxon>Dikarya</taxon>
        <taxon>Ascomycota</taxon>
        <taxon>Pezizomycotina</taxon>
        <taxon>Eurotiomycetes</taxon>
        <taxon>Eurotiomycetidae</taxon>
        <taxon>Eurotiales</taxon>
        <taxon>Aspergillaceae</taxon>
        <taxon>Penicillium</taxon>
    </lineage>
</organism>
<gene>
    <name evidence="8" type="ORF">N7515_006749</name>
</gene>
<evidence type="ECO:0000256" key="5">
    <source>
        <dbReference type="ARBA" id="ARBA00023274"/>
    </source>
</evidence>
<keyword evidence="9" id="KW-1185">Reference proteome</keyword>
<evidence type="ECO:0000256" key="4">
    <source>
        <dbReference type="ARBA" id="ARBA00023128"/>
    </source>
</evidence>
<keyword evidence="3" id="KW-0689">Ribosomal protein</keyword>
<dbReference type="RefSeq" id="XP_056521089.1">
    <property type="nucleotide sequence ID" value="XM_056667493.1"/>
</dbReference>
<comment type="subcellular location">
    <subcellularLocation>
        <location evidence="1">Mitochondrion</location>
    </subcellularLocation>
</comment>
<dbReference type="GO" id="GO:0006412">
    <property type="term" value="P:translation"/>
    <property type="evidence" value="ECO:0007669"/>
    <property type="project" value="InterPro"/>
</dbReference>
<proteinExistence type="inferred from homology"/>
<dbReference type="InterPro" id="IPR035980">
    <property type="entry name" value="Ribosomal_bS6_sf"/>
</dbReference>
<reference evidence="8" key="1">
    <citation type="submission" date="2022-11" db="EMBL/GenBank/DDBJ databases">
        <authorList>
            <person name="Petersen C."/>
        </authorList>
    </citation>
    <scope>NUCLEOTIDE SEQUENCE</scope>
    <source>
        <strain evidence="8">IBT 22155</strain>
    </source>
</reference>
<comment type="function">
    <text evidence="7">Component of the mitochondrial ribosome (mitoribosome), a dedicated translation machinery responsible for the synthesis of mitochondrial genome-encoded proteins, including at least some of the essential transmembrane subunits of the mitochondrial respiratory chain. The mitoribosomes are attached to the mitochondrial inner membrane and translation products are cotranslationally integrated into the membrane.</text>
</comment>
<evidence type="ECO:0000256" key="1">
    <source>
        <dbReference type="ARBA" id="ARBA00004173"/>
    </source>
</evidence>
<dbReference type="CDD" id="cd15465">
    <property type="entry name" value="bS6_mito"/>
    <property type="match status" value="1"/>
</dbReference>
<dbReference type="GeneID" id="81406663"/>
<comment type="caution">
    <text evidence="8">The sequence shown here is derived from an EMBL/GenBank/DDBJ whole genome shotgun (WGS) entry which is preliminary data.</text>
</comment>
<dbReference type="GO" id="GO:0070181">
    <property type="term" value="F:small ribosomal subunit rRNA binding"/>
    <property type="evidence" value="ECO:0007669"/>
    <property type="project" value="TreeGrafter"/>
</dbReference>
<dbReference type="FunFam" id="3.30.70.60:FF:000007">
    <property type="entry name" value="37S ribosomal protein Mrp17"/>
    <property type="match status" value="1"/>
</dbReference>
<evidence type="ECO:0000313" key="8">
    <source>
        <dbReference type="EMBL" id="KAJ5130710.1"/>
    </source>
</evidence>
<protein>
    <recommendedName>
        <fullName evidence="6">Small ribosomal subunit protein bS6m</fullName>
    </recommendedName>
</protein>
<dbReference type="NCBIfam" id="TIGR00166">
    <property type="entry name" value="S6"/>
    <property type="match status" value="1"/>
</dbReference>
<dbReference type="GO" id="GO:0003735">
    <property type="term" value="F:structural constituent of ribosome"/>
    <property type="evidence" value="ECO:0007669"/>
    <property type="project" value="InterPro"/>
</dbReference>
<comment type="similarity">
    <text evidence="2">Belongs to the bacterial ribosomal protein bS6 family.</text>
</comment>
<dbReference type="InterPro" id="IPR014717">
    <property type="entry name" value="Transl_elong_EF1B/ribsomal_bS6"/>
</dbReference>
<dbReference type="AlphaFoldDB" id="A0A9W9GVA8"/>
<dbReference type="EMBL" id="JAPQKL010000005">
    <property type="protein sequence ID" value="KAJ5130710.1"/>
    <property type="molecule type" value="Genomic_DNA"/>
</dbReference>
<keyword evidence="4" id="KW-0496">Mitochondrion</keyword>
<dbReference type="SUPFAM" id="SSF54995">
    <property type="entry name" value="Ribosomal protein S6"/>
    <property type="match status" value="1"/>
</dbReference>
<evidence type="ECO:0000256" key="3">
    <source>
        <dbReference type="ARBA" id="ARBA00022980"/>
    </source>
</evidence>
<evidence type="ECO:0000313" key="9">
    <source>
        <dbReference type="Proteomes" id="UP001149079"/>
    </source>
</evidence>
<name>A0A9W9GVA8_9EURO</name>
<sequence>MLYELIAIVRPGSLNEVREIARNAGTQVIRSGGVVRGFTNWGAFRLPKVTTKHQARYSEGHHFIMRFDSSGSVQSSIRRTLGLDPRMINFAVIKLGDKLEEIKDIDGKVQWNNVSTIADQIKSSSVRE</sequence>
<dbReference type="Proteomes" id="UP001149079">
    <property type="component" value="Unassembled WGS sequence"/>
</dbReference>
<dbReference type="Pfam" id="PF01250">
    <property type="entry name" value="Ribosomal_S6"/>
    <property type="match status" value="1"/>
</dbReference>
<evidence type="ECO:0000256" key="6">
    <source>
        <dbReference type="ARBA" id="ARBA00035170"/>
    </source>
</evidence>
<accession>A0A9W9GVA8</accession>
<dbReference type="PANTHER" id="PTHR21011:SF1">
    <property type="entry name" value="SMALL RIBOSOMAL SUBUNIT PROTEIN BS6M"/>
    <property type="match status" value="1"/>
</dbReference>
<keyword evidence="5" id="KW-0687">Ribonucleoprotein</keyword>
<dbReference type="GO" id="GO:0005763">
    <property type="term" value="C:mitochondrial small ribosomal subunit"/>
    <property type="evidence" value="ECO:0007669"/>
    <property type="project" value="TreeGrafter"/>
</dbReference>
<evidence type="ECO:0000256" key="2">
    <source>
        <dbReference type="ARBA" id="ARBA00009512"/>
    </source>
</evidence>